<organism evidence="9 10">
    <name type="scientific">Vescimonas fastidiosa</name>
    <dbReference type="NCBI Taxonomy" id="2714353"/>
    <lineage>
        <taxon>Bacteria</taxon>
        <taxon>Bacillati</taxon>
        <taxon>Bacillota</taxon>
        <taxon>Clostridia</taxon>
        <taxon>Eubacteriales</taxon>
        <taxon>Oscillospiraceae</taxon>
        <taxon>Vescimonas</taxon>
    </lineage>
</organism>
<reference evidence="9" key="1">
    <citation type="submission" date="2020-09" db="EMBL/GenBank/DDBJ databases">
        <title>New species isolated from human feces.</title>
        <authorList>
            <person name="Kitahara M."/>
            <person name="Shigeno Y."/>
            <person name="Shime M."/>
            <person name="Matsumoto Y."/>
            <person name="Nakamura S."/>
            <person name="Motooka D."/>
            <person name="Fukuoka S."/>
            <person name="Nishikawa H."/>
            <person name="Benno Y."/>
        </authorList>
    </citation>
    <scope>NUCLEOTIDE SEQUENCE</scope>
    <source>
        <strain evidence="9">MM35</strain>
    </source>
</reference>
<dbReference type="Pfam" id="PF14659">
    <property type="entry name" value="Phage_int_SAM_3"/>
    <property type="match status" value="1"/>
</dbReference>
<comment type="similarity">
    <text evidence="2">Belongs to the 'phage' integrase family.</text>
</comment>
<accession>A0A810PND0</accession>
<evidence type="ECO:0000313" key="10">
    <source>
        <dbReference type="Proteomes" id="UP000681343"/>
    </source>
</evidence>
<proteinExistence type="inferred from homology"/>
<evidence type="ECO:0000256" key="6">
    <source>
        <dbReference type="PROSITE-ProRule" id="PRU01248"/>
    </source>
</evidence>
<dbReference type="SUPFAM" id="SSF56349">
    <property type="entry name" value="DNA breaking-rejoining enzymes"/>
    <property type="match status" value="1"/>
</dbReference>
<evidence type="ECO:0000259" key="7">
    <source>
        <dbReference type="PROSITE" id="PS51898"/>
    </source>
</evidence>
<dbReference type="GO" id="GO:0006310">
    <property type="term" value="P:DNA recombination"/>
    <property type="evidence" value="ECO:0007669"/>
    <property type="project" value="UniProtKB-KW"/>
</dbReference>
<dbReference type="Pfam" id="PF00589">
    <property type="entry name" value="Phage_integrase"/>
    <property type="match status" value="1"/>
</dbReference>
<dbReference type="Gene3D" id="1.10.443.10">
    <property type="entry name" value="Intergrase catalytic core"/>
    <property type="match status" value="1"/>
</dbReference>
<dbReference type="InterPro" id="IPR010998">
    <property type="entry name" value="Integrase_recombinase_N"/>
</dbReference>
<dbReference type="PROSITE" id="PS51900">
    <property type="entry name" value="CB"/>
    <property type="match status" value="1"/>
</dbReference>
<dbReference type="InterPro" id="IPR002104">
    <property type="entry name" value="Integrase_catalytic"/>
</dbReference>
<dbReference type="EMBL" id="AP023415">
    <property type="protein sequence ID" value="BCK78278.1"/>
    <property type="molecule type" value="Genomic_DNA"/>
</dbReference>
<evidence type="ECO:0008006" key="11">
    <source>
        <dbReference type="Google" id="ProtNLM"/>
    </source>
</evidence>
<dbReference type="PROSITE" id="PS51898">
    <property type="entry name" value="TYR_RECOMBINASE"/>
    <property type="match status" value="1"/>
</dbReference>
<dbReference type="InterPro" id="IPR044068">
    <property type="entry name" value="CB"/>
</dbReference>
<keyword evidence="3" id="KW-0229">DNA integration</keyword>
<sequence>MASIRKRGSSYLIVVSMGYDYNGKRINPRQKTVHPPEELTPRQVEKWLNEQAVLFERECRHTPQPVQQLTLAKYIDLWLTDIAPGKLAKSTIRRDRQDIERILPALGHYKLTELRPEHFRNFYAELRKVIRPDTKKPLSEYTIEGVHATLCSILSDAVEGGFLSHNPAWRTYRYAGRKCEKKIADEETAQKIIAALEGESIKYETYFKLIIATGMRRGECCGLKWCDIDWEQRSIHICRNAVKVTDEEIFVKEPKTRAGNRYVYFSAEMESLLREYRQECAYVTETYDQRELTADDFLFRRQGSQLPMTPTTFTYRFKLILKKNGLPQELNVHSLRHTAASLMIAGGTDVATVAGILGHSQPSTTLDIYTHAFDKNKKAASAGLQGMLEI</sequence>
<dbReference type="InterPro" id="IPR004107">
    <property type="entry name" value="Integrase_SAM-like_N"/>
</dbReference>
<dbReference type="RefSeq" id="WP_212818930.1">
    <property type="nucleotide sequence ID" value="NZ_AP023415.1"/>
</dbReference>
<dbReference type="PANTHER" id="PTHR30349:SF64">
    <property type="entry name" value="PROPHAGE INTEGRASE INTD-RELATED"/>
    <property type="match status" value="1"/>
</dbReference>
<dbReference type="GO" id="GO:0003677">
    <property type="term" value="F:DNA binding"/>
    <property type="evidence" value="ECO:0007669"/>
    <property type="project" value="UniProtKB-UniRule"/>
</dbReference>
<keyword evidence="10" id="KW-1185">Reference proteome</keyword>
<dbReference type="Proteomes" id="UP000681343">
    <property type="component" value="Chromosome"/>
</dbReference>
<dbReference type="CDD" id="cd01189">
    <property type="entry name" value="INT_ICEBs1_C_like"/>
    <property type="match status" value="1"/>
</dbReference>
<evidence type="ECO:0000256" key="1">
    <source>
        <dbReference type="ARBA" id="ARBA00003283"/>
    </source>
</evidence>
<name>A0A810PND0_9FIRM</name>
<evidence type="ECO:0000256" key="3">
    <source>
        <dbReference type="ARBA" id="ARBA00022908"/>
    </source>
</evidence>
<dbReference type="PANTHER" id="PTHR30349">
    <property type="entry name" value="PHAGE INTEGRASE-RELATED"/>
    <property type="match status" value="1"/>
</dbReference>
<feature type="domain" description="Core-binding (CB)" evidence="8">
    <location>
        <begin position="69"/>
        <end position="158"/>
    </location>
</feature>
<dbReference type="GO" id="GO:0015074">
    <property type="term" value="P:DNA integration"/>
    <property type="evidence" value="ECO:0007669"/>
    <property type="project" value="UniProtKB-KW"/>
</dbReference>
<comment type="function">
    <text evidence="1">Site-specific tyrosine recombinase, which acts by catalyzing the cutting and rejoining of the recombining DNA molecules.</text>
</comment>
<keyword evidence="5" id="KW-0233">DNA recombination</keyword>
<keyword evidence="4 6" id="KW-0238">DNA-binding</keyword>
<dbReference type="AlphaFoldDB" id="A0A810PND0"/>
<evidence type="ECO:0000259" key="8">
    <source>
        <dbReference type="PROSITE" id="PS51900"/>
    </source>
</evidence>
<dbReference type="KEGG" id="vfa:MM35RIKEN_04700"/>
<feature type="domain" description="Tyr recombinase" evidence="7">
    <location>
        <begin position="179"/>
        <end position="382"/>
    </location>
</feature>
<evidence type="ECO:0000256" key="4">
    <source>
        <dbReference type="ARBA" id="ARBA00023125"/>
    </source>
</evidence>
<evidence type="ECO:0000256" key="5">
    <source>
        <dbReference type="ARBA" id="ARBA00023172"/>
    </source>
</evidence>
<evidence type="ECO:0000256" key="2">
    <source>
        <dbReference type="ARBA" id="ARBA00008857"/>
    </source>
</evidence>
<dbReference type="InterPro" id="IPR013762">
    <property type="entry name" value="Integrase-like_cat_sf"/>
</dbReference>
<evidence type="ECO:0000313" key="9">
    <source>
        <dbReference type="EMBL" id="BCK78278.1"/>
    </source>
</evidence>
<protein>
    <recommendedName>
        <fullName evidence="11">Site-specific integrase</fullName>
    </recommendedName>
</protein>
<gene>
    <name evidence="9" type="ORF">MM35RIKEN_04700</name>
</gene>
<dbReference type="InterPro" id="IPR050090">
    <property type="entry name" value="Tyrosine_recombinase_XerCD"/>
</dbReference>
<dbReference type="Gene3D" id="1.10.150.130">
    <property type="match status" value="1"/>
</dbReference>
<dbReference type="InterPro" id="IPR011010">
    <property type="entry name" value="DNA_brk_join_enz"/>
</dbReference>